<feature type="signal peptide" evidence="1">
    <location>
        <begin position="1"/>
        <end position="22"/>
    </location>
</feature>
<evidence type="ECO:0000313" key="2">
    <source>
        <dbReference type="EMBL" id="GAW95032.1"/>
    </source>
</evidence>
<keyword evidence="3" id="KW-1185">Reference proteome</keyword>
<gene>
    <name evidence="2" type="ORF">MTCD1_00631</name>
</gene>
<name>A0ABQ0MS53_9GAMM</name>
<comment type="caution">
    <text evidence="2">The sequence shown here is derived from an EMBL/GenBank/DDBJ whole genome shotgun (WGS) entry which is preliminary data.</text>
</comment>
<evidence type="ECO:0000256" key="1">
    <source>
        <dbReference type="SAM" id="SignalP"/>
    </source>
</evidence>
<reference evidence="2 3" key="1">
    <citation type="submission" date="2017-06" db="EMBL/GenBank/DDBJ databases">
        <title>Whole Genome Sequences of Colwellia marinimaniae MTCD1.</title>
        <authorList>
            <person name="Kusumoto H."/>
            <person name="Inoue M."/>
            <person name="Tanikawa K."/>
            <person name="Maeji H."/>
            <person name="Cameron J.H."/>
            <person name="Bartlett D.H."/>
        </authorList>
    </citation>
    <scope>NUCLEOTIDE SEQUENCE [LARGE SCALE GENOMIC DNA]</scope>
    <source>
        <strain evidence="2 3">MTCD1</strain>
    </source>
</reference>
<dbReference type="Proteomes" id="UP000197068">
    <property type="component" value="Unassembled WGS sequence"/>
</dbReference>
<dbReference type="EMBL" id="BDQM01000003">
    <property type="protein sequence ID" value="GAW95032.1"/>
    <property type="molecule type" value="Genomic_DNA"/>
</dbReference>
<dbReference type="RefSeq" id="WP_057179270.1">
    <property type="nucleotide sequence ID" value="NZ_BDQM01000003.1"/>
</dbReference>
<accession>A0ABQ0MS53</accession>
<proteinExistence type="predicted"/>
<protein>
    <submittedName>
        <fullName evidence="2">Uncharacterized protein</fullName>
    </submittedName>
</protein>
<evidence type="ECO:0000313" key="3">
    <source>
        <dbReference type="Proteomes" id="UP000197068"/>
    </source>
</evidence>
<keyword evidence="1" id="KW-0732">Signal</keyword>
<feature type="chain" id="PRO_5046257847" evidence="1">
    <location>
        <begin position="23"/>
        <end position="169"/>
    </location>
</feature>
<sequence length="169" mass="18659">MTAMNLLTCTALISGLVFPLLAQGQTTNLAADIKVCRQISQDQARLTCFDALSQQKLSVSKLASTSVTAGQVALTAEQIDAFAKEQVKKTTEELANEINSISLTISKLTKTPRGKWNIFFENGQKWQQKDTIKFKLKVGQQVILTKGALSAVFLQKENTNTRIKVKRLK</sequence>
<organism evidence="2 3">
    <name type="scientific">Colwellia marinimaniae</name>
    <dbReference type="NCBI Taxonomy" id="1513592"/>
    <lineage>
        <taxon>Bacteria</taxon>
        <taxon>Pseudomonadati</taxon>
        <taxon>Pseudomonadota</taxon>
        <taxon>Gammaproteobacteria</taxon>
        <taxon>Alteromonadales</taxon>
        <taxon>Colwelliaceae</taxon>
        <taxon>Colwellia</taxon>
    </lineage>
</organism>